<reference evidence="2 3" key="1">
    <citation type="journal article" date="2015" name="Nature">
        <title>rRNA introns, odd ribosomes, and small enigmatic genomes across a large radiation of phyla.</title>
        <authorList>
            <person name="Brown C.T."/>
            <person name="Hug L.A."/>
            <person name="Thomas B.C."/>
            <person name="Sharon I."/>
            <person name="Castelle C.J."/>
            <person name="Singh A."/>
            <person name="Wilkins M.J."/>
            <person name="Williams K.H."/>
            <person name="Banfield J.F."/>
        </authorList>
    </citation>
    <scope>NUCLEOTIDE SEQUENCE [LARGE SCALE GENOMIC DNA]</scope>
</reference>
<evidence type="ECO:0000313" key="2">
    <source>
        <dbReference type="EMBL" id="KKS43483.1"/>
    </source>
</evidence>
<organism evidence="2 3">
    <name type="scientific">Candidatus Collierbacteria bacterium GW2011_GWA2_42_17</name>
    <dbReference type="NCBI Taxonomy" id="1618378"/>
    <lineage>
        <taxon>Bacteria</taxon>
        <taxon>Candidatus Collieribacteriota</taxon>
    </lineage>
</organism>
<sequence length="166" mass="18696">MKKLLFLISTVFVFGLLVSPVLAVQPTDKGFNDYGYNYSARIFSGLADGVDKKLDGMVWGSPTYANDRLVMKWNAEWDRGNDEGWTDPNGYDAWENNEWNGAVPNGSGEVWHYKIKWVGSTLEESPRWVEGGYPIWGQFEVIMDQGTVGGEHMWLTHGVPSGYNAH</sequence>
<feature type="signal peptide" evidence="1">
    <location>
        <begin position="1"/>
        <end position="23"/>
    </location>
</feature>
<dbReference type="EMBL" id="LCDA01000001">
    <property type="protein sequence ID" value="KKS43483.1"/>
    <property type="molecule type" value="Genomic_DNA"/>
</dbReference>
<evidence type="ECO:0000313" key="3">
    <source>
        <dbReference type="Proteomes" id="UP000033854"/>
    </source>
</evidence>
<protein>
    <submittedName>
        <fullName evidence="2">Uncharacterized protein</fullName>
    </submittedName>
</protein>
<dbReference type="AlphaFoldDB" id="A0A0G1C1H1"/>
<proteinExistence type="predicted"/>
<feature type="chain" id="PRO_5002536197" evidence="1">
    <location>
        <begin position="24"/>
        <end position="166"/>
    </location>
</feature>
<evidence type="ECO:0000256" key="1">
    <source>
        <dbReference type="SAM" id="SignalP"/>
    </source>
</evidence>
<keyword evidence="1" id="KW-0732">Signal</keyword>
<comment type="caution">
    <text evidence="2">The sequence shown here is derived from an EMBL/GenBank/DDBJ whole genome shotgun (WGS) entry which is preliminary data.</text>
</comment>
<name>A0A0G1C1H1_9BACT</name>
<dbReference type="Proteomes" id="UP000033854">
    <property type="component" value="Unassembled WGS sequence"/>
</dbReference>
<gene>
    <name evidence="2" type="ORF">UV06_C0001G0217</name>
</gene>
<accession>A0A0G1C1H1</accession>